<feature type="region of interest" description="Disordered" evidence="1">
    <location>
        <begin position="408"/>
        <end position="445"/>
    </location>
</feature>
<dbReference type="EMBL" id="JAPUFD010000002">
    <property type="protein sequence ID" value="MDI1485946.1"/>
    <property type="molecule type" value="Genomic_DNA"/>
</dbReference>
<feature type="domain" description="Brl1/Brr6" evidence="3">
    <location>
        <begin position="268"/>
        <end position="401"/>
    </location>
</feature>
<organism evidence="4 5">
    <name type="scientific">Ramalina farinacea</name>
    <dbReference type="NCBI Taxonomy" id="258253"/>
    <lineage>
        <taxon>Eukaryota</taxon>
        <taxon>Fungi</taxon>
        <taxon>Dikarya</taxon>
        <taxon>Ascomycota</taxon>
        <taxon>Pezizomycotina</taxon>
        <taxon>Lecanoromycetes</taxon>
        <taxon>OSLEUM clade</taxon>
        <taxon>Lecanoromycetidae</taxon>
        <taxon>Lecanorales</taxon>
        <taxon>Lecanorineae</taxon>
        <taxon>Ramalinaceae</taxon>
        <taxon>Ramalina</taxon>
    </lineage>
</organism>
<dbReference type="PANTHER" id="PTHR28136">
    <property type="entry name" value="NUCLEUS EXPORT PROTEIN BRR6"/>
    <property type="match status" value="1"/>
</dbReference>
<dbReference type="InterPro" id="IPR040202">
    <property type="entry name" value="Brl1/Brr6"/>
</dbReference>
<protein>
    <recommendedName>
        <fullName evidence="3">Brl1/Brr6 domain-containing protein</fullName>
    </recommendedName>
</protein>
<dbReference type="GO" id="GO:0031965">
    <property type="term" value="C:nuclear membrane"/>
    <property type="evidence" value="ECO:0007669"/>
    <property type="project" value="InterPro"/>
</dbReference>
<proteinExistence type="predicted"/>
<feature type="region of interest" description="Disordered" evidence="1">
    <location>
        <begin position="71"/>
        <end position="245"/>
    </location>
</feature>
<dbReference type="Proteomes" id="UP001161017">
    <property type="component" value="Unassembled WGS sequence"/>
</dbReference>
<sequence>MARLNNEPRSNESPMDYEWEKGRGPVGDSPFVSGTGNQVLPNGFAGGIKSMYSDQVPISILLELSSNIGKRLGSSSELDSPTKSSHPQLREPNGQAWLFNSLPTKNHAVNAYREPSNFTTPRKPIIEADDTSGPDQSSPAYADSEATPDPPARSSPVKKAGALVRFGGSNPDQKPKVSADFSKSGKGGIPKRAGYSDILHRKVEKRRRRTTDRDVQDAPRRYSNDSDSEERPSSSEDPGRPSVRHDRMGFIPSVLTFIDAHPSLPNTLSTYIQFFLNCVFASILLYILYGILSTIRSDIDERAMMESSEILAEMAICTREFKENKCERGTRVPAMENVCNSWEKCMARDPYKVGRSRLSAGMFAEIFNSFIEPISIKAIAVSMAAIVGCFCINNLAFSTYRARHAYHAETPGRHPPQPSQHQHQAFLASPPQPSQHQQGQQLGYGTPGYGQFPGQWYGQPGGMQHQPYGGFGLEGEGSPTKRLGYR</sequence>
<accession>A0AA43QG68</accession>
<feature type="compositionally biased region" description="Basic and acidic residues" evidence="1">
    <location>
        <begin position="211"/>
        <end position="245"/>
    </location>
</feature>
<keyword evidence="2" id="KW-0812">Transmembrane</keyword>
<dbReference type="Pfam" id="PF10104">
    <property type="entry name" value="Brr6_like_C_C"/>
    <property type="match status" value="1"/>
</dbReference>
<keyword evidence="5" id="KW-1185">Reference proteome</keyword>
<evidence type="ECO:0000259" key="3">
    <source>
        <dbReference type="SMART" id="SM01042"/>
    </source>
</evidence>
<feature type="region of interest" description="Disordered" evidence="1">
    <location>
        <begin position="467"/>
        <end position="486"/>
    </location>
</feature>
<evidence type="ECO:0000256" key="2">
    <source>
        <dbReference type="SAM" id="Phobius"/>
    </source>
</evidence>
<dbReference type="InterPro" id="IPR018767">
    <property type="entry name" value="Brl1/Brr6_dom"/>
</dbReference>
<dbReference type="GO" id="GO:0006998">
    <property type="term" value="P:nuclear envelope organization"/>
    <property type="evidence" value="ECO:0007669"/>
    <property type="project" value="InterPro"/>
</dbReference>
<dbReference type="PANTHER" id="PTHR28136:SF1">
    <property type="entry name" value="NUCLEUS EXPORT PROTEIN BRL1"/>
    <property type="match status" value="1"/>
</dbReference>
<keyword evidence="2" id="KW-0472">Membrane</keyword>
<gene>
    <name evidence="4" type="ORF">OHK93_004135</name>
</gene>
<evidence type="ECO:0000313" key="5">
    <source>
        <dbReference type="Proteomes" id="UP001161017"/>
    </source>
</evidence>
<comment type="caution">
    <text evidence="4">The sequence shown here is derived from an EMBL/GenBank/DDBJ whole genome shotgun (WGS) entry which is preliminary data.</text>
</comment>
<keyword evidence="2" id="KW-1133">Transmembrane helix</keyword>
<name>A0AA43QG68_9LECA</name>
<feature type="region of interest" description="Disordered" evidence="1">
    <location>
        <begin position="1"/>
        <end position="34"/>
    </location>
</feature>
<evidence type="ECO:0000313" key="4">
    <source>
        <dbReference type="EMBL" id="MDI1485946.1"/>
    </source>
</evidence>
<reference evidence="4" key="1">
    <citation type="journal article" date="2023" name="Genome Biol. Evol.">
        <title>First Whole Genome Sequence and Flow Cytometry Genome Size Data for the Lichen-Forming Fungus Ramalina farinacea (Ascomycota).</title>
        <authorList>
            <person name="Llewellyn T."/>
            <person name="Mian S."/>
            <person name="Hill R."/>
            <person name="Leitch I.J."/>
            <person name="Gaya E."/>
        </authorList>
    </citation>
    <scope>NUCLEOTIDE SEQUENCE</scope>
    <source>
        <strain evidence="4">LIQ254RAFAR</strain>
    </source>
</reference>
<feature type="compositionally biased region" description="Polar residues" evidence="1">
    <location>
        <begin position="71"/>
        <end position="87"/>
    </location>
</feature>
<feature type="transmembrane region" description="Helical" evidence="2">
    <location>
        <begin position="271"/>
        <end position="292"/>
    </location>
</feature>
<dbReference type="SMART" id="SM01042">
    <property type="entry name" value="Brr6_like_C_C"/>
    <property type="match status" value="1"/>
</dbReference>
<evidence type="ECO:0000256" key="1">
    <source>
        <dbReference type="SAM" id="MobiDB-lite"/>
    </source>
</evidence>
<dbReference type="GO" id="GO:0055088">
    <property type="term" value="P:lipid homeostasis"/>
    <property type="evidence" value="ECO:0007669"/>
    <property type="project" value="InterPro"/>
</dbReference>
<dbReference type="AlphaFoldDB" id="A0AA43QG68"/>